<proteinExistence type="predicted"/>
<dbReference type="EMBL" id="JAKILB010000002">
    <property type="protein sequence ID" value="MCL1137926.1"/>
    <property type="molecule type" value="Genomic_DNA"/>
</dbReference>
<dbReference type="PANTHER" id="PTHR43792:SF1">
    <property type="entry name" value="N-ACETYLTRANSFERASE DOMAIN-CONTAINING PROTEIN"/>
    <property type="match status" value="1"/>
</dbReference>
<gene>
    <name evidence="2" type="ORF">L2740_05110</name>
</gene>
<evidence type="ECO:0000259" key="1">
    <source>
        <dbReference type="Pfam" id="PF13302"/>
    </source>
</evidence>
<accession>A0A9X2CFK2</accession>
<dbReference type="SUPFAM" id="SSF55729">
    <property type="entry name" value="Acyl-CoA N-acyltransferases (Nat)"/>
    <property type="match status" value="1"/>
</dbReference>
<dbReference type="Proteomes" id="UP001139293">
    <property type="component" value="Unassembled WGS sequence"/>
</dbReference>
<sequence>MANSAHQFETERLSMRLLDERDKDLYAQIYTDEKIMRKISAPLSVEKAHKSFAIALKKNAQPQSPFLTWVITNKTTNETIGIQGLTQHKEQPAFADVGIMLLRNAQGKLLPEESISGLFYYAFSKLNYLRIYAHYSKTNYATHRVTQKMGFTPASASTAESNACFLDTKWLEKQEHTQPIYNSNTSS</sequence>
<evidence type="ECO:0000313" key="2">
    <source>
        <dbReference type="EMBL" id="MCL1137926.1"/>
    </source>
</evidence>
<dbReference type="InterPro" id="IPR016181">
    <property type="entry name" value="Acyl_CoA_acyltransferase"/>
</dbReference>
<evidence type="ECO:0000313" key="3">
    <source>
        <dbReference type="Proteomes" id="UP001139293"/>
    </source>
</evidence>
<dbReference type="PANTHER" id="PTHR43792">
    <property type="entry name" value="GNAT FAMILY, PUTATIVE (AFU_ORTHOLOGUE AFUA_3G00765)-RELATED-RELATED"/>
    <property type="match status" value="1"/>
</dbReference>
<organism evidence="2 3">
    <name type="scientific">Shewanella pneumatophori</name>
    <dbReference type="NCBI Taxonomy" id="314092"/>
    <lineage>
        <taxon>Bacteria</taxon>
        <taxon>Pseudomonadati</taxon>
        <taxon>Pseudomonadota</taxon>
        <taxon>Gammaproteobacteria</taxon>
        <taxon>Alteromonadales</taxon>
        <taxon>Shewanellaceae</taxon>
        <taxon>Shewanella</taxon>
    </lineage>
</organism>
<keyword evidence="3" id="KW-1185">Reference proteome</keyword>
<dbReference type="InterPro" id="IPR051531">
    <property type="entry name" value="N-acetyltransferase"/>
</dbReference>
<dbReference type="Pfam" id="PF13302">
    <property type="entry name" value="Acetyltransf_3"/>
    <property type="match status" value="1"/>
</dbReference>
<reference evidence="2" key="1">
    <citation type="submission" date="2022-01" db="EMBL/GenBank/DDBJ databases">
        <title>Whole genome-based taxonomy of the Shewanellaceae.</title>
        <authorList>
            <person name="Martin-Rodriguez A.J."/>
        </authorList>
    </citation>
    <scope>NUCLEOTIDE SEQUENCE</scope>
    <source>
        <strain evidence="2">KCTC 23973</strain>
    </source>
</reference>
<dbReference type="AlphaFoldDB" id="A0A9X2CFK2"/>
<name>A0A9X2CFK2_9GAMM</name>
<dbReference type="InterPro" id="IPR000182">
    <property type="entry name" value="GNAT_dom"/>
</dbReference>
<dbReference type="GO" id="GO:0016747">
    <property type="term" value="F:acyltransferase activity, transferring groups other than amino-acyl groups"/>
    <property type="evidence" value="ECO:0007669"/>
    <property type="project" value="InterPro"/>
</dbReference>
<dbReference type="Gene3D" id="3.40.630.30">
    <property type="match status" value="1"/>
</dbReference>
<feature type="domain" description="N-acetyltransferase" evidence="1">
    <location>
        <begin position="12"/>
        <end position="152"/>
    </location>
</feature>
<protein>
    <submittedName>
        <fullName evidence="2">GNAT family N-acetyltransferase</fullName>
    </submittedName>
</protein>
<dbReference type="RefSeq" id="WP_248949034.1">
    <property type="nucleotide sequence ID" value="NZ_JAKILB010000002.1"/>
</dbReference>
<comment type="caution">
    <text evidence="2">The sequence shown here is derived from an EMBL/GenBank/DDBJ whole genome shotgun (WGS) entry which is preliminary data.</text>
</comment>